<accession>A0A087BC52</accession>
<dbReference type="Gene3D" id="3.40.50.300">
    <property type="entry name" value="P-loop containing nucleotide triphosphate hydrolases"/>
    <property type="match status" value="3"/>
</dbReference>
<dbReference type="FunFam" id="3.40.50.300:FF:000016">
    <property type="entry name" value="Oligopeptide ABC transporter ATP-binding component"/>
    <property type="match status" value="1"/>
</dbReference>
<keyword evidence="2" id="KW-0813">Transport</keyword>
<dbReference type="RefSeq" id="WP_022859080.1">
    <property type="nucleotide sequence ID" value="NZ_JGZB01000003.1"/>
</dbReference>
<dbReference type="eggNOG" id="COG4172">
    <property type="taxonomic scope" value="Bacteria"/>
</dbReference>
<proteinExistence type="inferred from homology"/>
<comment type="caution">
    <text evidence="7">The sequence shown here is derived from an EMBL/GenBank/DDBJ whole genome shotgun (WGS) entry which is preliminary data.</text>
</comment>
<dbReference type="Proteomes" id="UP000029052">
    <property type="component" value="Unassembled WGS sequence"/>
</dbReference>
<dbReference type="EMBL" id="JGZB01000003">
    <property type="protein sequence ID" value="KFI68602.1"/>
    <property type="molecule type" value="Genomic_DNA"/>
</dbReference>
<name>A0A087BC52_9BIFI</name>
<evidence type="ECO:0000256" key="5">
    <source>
        <dbReference type="SAM" id="MobiDB-lite"/>
    </source>
</evidence>
<dbReference type="GO" id="GO:0005524">
    <property type="term" value="F:ATP binding"/>
    <property type="evidence" value="ECO:0007669"/>
    <property type="project" value="UniProtKB-KW"/>
</dbReference>
<dbReference type="EC" id="3.6.3.24" evidence="7"/>
<dbReference type="PANTHER" id="PTHR43776">
    <property type="entry name" value="TRANSPORT ATP-BINDING PROTEIN"/>
    <property type="match status" value="1"/>
</dbReference>
<dbReference type="GO" id="GO:0016887">
    <property type="term" value="F:ATP hydrolysis activity"/>
    <property type="evidence" value="ECO:0007669"/>
    <property type="project" value="InterPro"/>
</dbReference>
<dbReference type="Pfam" id="PF08352">
    <property type="entry name" value="oligo_HPY"/>
    <property type="match status" value="2"/>
</dbReference>
<dbReference type="NCBIfam" id="NF008453">
    <property type="entry name" value="PRK11308.1"/>
    <property type="match status" value="3"/>
</dbReference>
<keyword evidence="3" id="KW-0547">Nucleotide-binding</keyword>
<dbReference type="InterPro" id="IPR017871">
    <property type="entry name" value="ABC_transporter-like_CS"/>
</dbReference>
<evidence type="ECO:0000259" key="6">
    <source>
        <dbReference type="PROSITE" id="PS50893"/>
    </source>
</evidence>
<gene>
    <name evidence="7" type="ORF">BMAGN_0471</name>
</gene>
<dbReference type="AlphaFoldDB" id="A0A087BC52"/>
<dbReference type="PROSITE" id="PS00211">
    <property type="entry name" value="ABC_TRANSPORTER_1"/>
    <property type="match status" value="2"/>
</dbReference>
<dbReference type="CDD" id="cd03257">
    <property type="entry name" value="ABC_NikE_OppD_transporters"/>
    <property type="match status" value="2"/>
</dbReference>
<evidence type="ECO:0000256" key="3">
    <source>
        <dbReference type="ARBA" id="ARBA00022741"/>
    </source>
</evidence>
<evidence type="ECO:0000256" key="2">
    <source>
        <dbReference type="ARBA" id="ARBA00022448"/>
    </source>
</evidence>
<evidence type="ECO:0000256" key="1">
    <source>
        <dbReference type="ARBA" id="ARBA00005417"/>
    </source>
</evidence>
<protein>
    <submittedName>
        <fullName evidence="7">Glutathione ABC transporter, ATP-binding protein</fullName>
        <ecNumber evidence="7">3.6.3.24</ecNumber>
    </submittedName>
</protein>
<comment type="similarity">
    <text evidence="1">Belongs to the ABC transporter superfamily.</text>
</comment>
<dbReference type="InterPro" id="IPR013563">
    <property type="entry name" value="Oligopep_ABC_C"/>
</dbReference>
<reference evidence="7 8" key="1">
    <citation type="submission" date="2014-03" db="EMBL/GenBank/DDBJ databases">
        <title>Genomics of Bifidobacteria.</title>
        <authorList>
            <person name="Ventura M."/>
            <person name="Milani C."/>
            <person name="Lugli G.A."/>
        </authorList>
    </citation>
    <scope>NUCLEOTIDE SEQUENCE [LARGE SCALE GENOMIC DNA]</scope>
    <source>
        <strain evidence="7 8">LMG 11591</strain>
    </source>
</reference>
<dbReference type="GO" id="GO:0015833">
    <property type="term" value="P:peptide transport"/>
    <property type="evidence" value="ECO:0007669"/>
    <property type="project" value="InterPro"/>
</dbReference>
<keyword evidence="4 7" id="KW-0067">ATP-binding</keyword>
<evidence type="ECO:0000313" key="7">
    <source>
        <dbReference type="EMBL" id="KFI68602.1"/>
    </source>
</evidence>
<feature type="compositionally biased region" description="Low complexity" evidence="5">
    <location>
        <begin position="9"/>
        <end position="22"/>
    </location>
</feature>
<keyword evidence="8" id="KW-1185">Reference proteome</keyword>
<feature type="domain" description="ABC transporter" evidence="6">
    <location>
        <begin position="40"/>
        <end position="389"/>
    </location>
</feature>
<evidence type="ECO:0000313" key="8">
    <source>
        <dbReference type="Proteomes" id="UP000029052"/>
    </source>
</evidence>
<dbReference type="Pfam" id="PF00005">
    <property type="entry name" value="ABC_tran"/>
    <property type="match status" value="2"/>
</dbReference>
<dbReference type="PROSITE" id="PS50893">
    <property type="entry name" value="ABC_TRANSPORTER_2"/>
    <property type="match status" value="2"/>
</dbReference>
<dbReference type="SUPFAM" id="SSF52540">
    <property type="entry name" value="P-loop containing nucleoside triphosphate hydrolases"/>
    <property type="match status" value="2"/>
</dbReference>
<dbReference type="STRING" id="1692.BMAGN_0471"/>
<dbReference type="InterPro" id="IPR027417">
    <property type="entry name" value="P-loop_NTPase"/>
</dbReference>
<feature type="domain" description="ABC transporter" evidence="6">
    <location>
        <begin position="430"/>
        <end position="675"/>
    </location>
</feature>
<keyword evidence="7" id="KW-0378">Hydrolase</keyword>
<dbReference type="SMART" id="SM00382">
    <property type="entry name" value="AAA"/>
    <property type="match status" value="2"/>
</dbReference>
<dbReference type="InterPro" id="IPR050319">
    <property type="entry name" value="ABC_transp_ATP-bind"/>
</dbReference>
<feature type="region of interest" description="Disordered" evidence="5">
    <location>
        <begin position="1"/>
        <end position="22"/>
    </location>
</feature>
<dbReference type="InterPro" id="IPR003593">
    <property type="entry name" value="AAA+_ATPase"/>
</dbReference>
<organism evidence="7 8">
    <name type="scientific">Bifidobacterium magnum</name>
    <dbReference type="NCBI Taxonomy" id="1692"/>
    <lineage>
        <taxon>Bacteria</taxon>
        <taxon>Bacillati</taxon>
        <taxon>Actinomycetota</taxon>
        <taxon>Actinomycetes</taxon>
        <taxon>Bifidobacteriales</taxon>
        <taxon>Bifidobacteriaceae</taxon>
        <taxon>Bifidobacterium</taxon>
    </lineage>
</organism>
<sequence length="693" mass="75679">MTESNNVKASEVSSASTSTNSRIATADQLHEQQLAQGPLLEVKDLQVDFTSDTGKAIHAVTDSSFSVYPGQWVAIVGESGSGKSTSAMACLGLLPGTGHVVGGSIKLDGEEISGWKPKEFVKIRGSKMGLVPQDPMSNLNPVWRIGTQVKESLVANNMDVSHEKRSKLSKALADTSVQLKDEGDETFIGSKELPQLLEAAEKALVETGCEGAKLEKAMADFRTDWVAGSETRWRVADDLMRYGVKDDDAWYIAKKYVTGSTMEDRIAGLLSEAGLPDAATRARQFPHEFSGGMRQRALIAIGLACRPELLIADEPTSALDVTVQKKILDHLRMLTDSLGTAVLFITHDLGLAAERAQHIVVMYKGRVVESGPSLEVLQHPQHPYTKRLVAAAPSLASQRIVSVKEHGGDASAIMEHKVDTAKLEANDTIIDVEHLTKEFKLPRRKELFKAVDDVSFKLKRGTTLAIVGESGSGKSTVANMCLKLLEPTSGKVLYDGQDIANFKGKSLLDFRRHVQPVFQNPYGSLDPMYSIFRSIEEPLHIHGIGDKKSRAARVRELLDMVELPESVMGRYPNELSGGQRQRIAIARAMALNPDVIVCDEAVSALDVLVQDQVLQLLNDLQAERGLSYLFITHDLAVVRQIADDVVVMQHGKLVEHGTTDQVFNNPQKQYTRDLLDAIPGGKLELGVDLADKK</sequence>
<dbReference type="GO" id="GO:0055085">
    <property type="term" value="P:transmembrane transport"/>
    <property type="evidence" value="ECO:0007669"/>
    <property type="project" value="UniProtKB-ARBA"/>
</dbReference>
<evidence type="ECO:0000256" key="4">
    <source>
        <dbReference type="ARBA" id="ARBA00022840"/>
    </source>
</evidence>
<dbReference type="InterPro" id="IPR003439">
    <property type="entry name" value="ABC_transporter-like_ATP-bd"/>
</dbReference>